<evidence type="ECO:0000313" key="2">
    <source>
        <dbReference type="Proteomes" id="UP000799779"/>
    </source>
</evidence>
<keyword evidence="2" id="KW-1185">Reference proteome</keyword>
<reference evidence="1" key="1">
    <citation type="journal article" date="2020" name="Stud. Mycol.">
        <title>101 Dothideomycetes genomes: a test case for predicting lifestyles and emergence of pathogens.</title>
        <authorList>
            <person name="Haridas S."/>
            <person name="Albert R."/>
            <person name="Binder M."/>
            <person name="Bloem J."/>
            <person name="Labutti K."/>
            <person name="Salamov A."/>
            <person name="Andreopoulos B."/>
            <person name="Baker S."/>
            <person name="Barry K."/>
            <person name="Bills G."/>
            <person name="Bluhm B."/>
            <person name="Cannon C."/>
            <person name="Castanera R."/>
            <person name="Culley D."/>
            <person name="Daum C."/>
            <person name="Ezra D."/>
            <person name="Gonzalez J."/>
            <person name="Henrissat B."/>
            <person name="Kuo A."/>
            <person name="Liang C."/>
            <person name="Lipzen A."/>
            <person name="Lutzoni F."/>
            <person name="Magnuson J."/>
            <person name="Mondo S."/>
            <person name="Nolan M."/>
            <person name="Ohm R."/>
            <person name="Pangilinan J."/>
            <person name="Park H.-J."/>
            <person name="Ramirez L."/>
            <person name="Alfaro M."/>
            <person name="Sun H."/>
            <person name="Tritt A."/>
            <person name="Yoshinaga Y."/>
            <person name="Zwiers L.-H."/>
            <person name="Turgeon B."/>
            <person name="Goodwin S."/>
            <person name="Spatafora J."/>
            <person name="Crous P."/>
            <person name="Grigoriev I."/>
        </authorList>
    </citation>
    <scope>NUCLEOTIDE SEQUENCE</scope>
    <source>
        <strain evidence="1">CBS 123094</strain>
    </source>
</reference>
<dbReference type="OrthoDB" id="4392610at2759"/>
<accession>A0A6A5W1B5</accession>
<dbReference type="EMBL" id="ML977651">
    <property type="protein sequence ID" value="KAF1994778.1"/>
    <property type="molecule type" value="Genomic_DNA"/>
</dbReference>
<dbReference type="AlphaFoldDB" id="A0A6A5W1B5"/>
<name>A0A6A5W1B5_9PLEO</name>
<dbReference type="Proteomes" id="UP000799779">
    <property type="component" value="Unassembled WGS sequence"/>
</dbReference>
<organism evidence="1 2">
    <name type="scientific">Amniculicola lignicola CBS 123094</name>
    <dbReference type="NCBI Taxonomy" id="1392246"/>
    <lineage>
        <taxon>Eukaryota</taxon>
        <taxon>Fungi</taxon>
        <taxon>Dikarya</taxon>
        <taxon>Ascomycota</taxon>
        <taxon>Pezizomycotina</taxon>
        <taxon>Dothideomycetes</taxon>
        <taxon>Pleosporomycetidae</taxon>
        <taxon>Pleosporales</taxon>
        <taxon>Amniculicolaceae</taxon>
        <taxon>Amniculicola</taxon>
    </lineage>
</organism>
<proteinExistence type="predicted"/>
<evidence type="ECO:0000313" key="1">
    <source>
        <dbReference type="EMBL" id="KAF1994778.1"/>
    </source>
</evidence>
<sequence length="134" mass="15610">MSAQEIVYAYRHLYRQGLRAVQFSKPARYTLRDRIRLAFHRGDAANFNAHKISNTLEFLKYATTEAGLEHKVLKNLLFVWYHQDEGVKIRPGKLTPAEHEVSTTIYDPLNHTIRMLNESMEMCLPAMTTRGKLF</sequence>
<gene>
    <name evidence="1" type="ORF">P154DRAFT_501244</name>
</gene>
<protein>
    <submittedName>
        <fullName evidence="1">DUF1763-domain-containing protein</fullName>
    </submittedName>
</protein>